<comment type="caution">
    <text evidence="6">The sequence shown here is derived from an EMBL/GenBank/DDBJ whole genome shotgun (WGS) entry which is preliminary data.</text>
</comment>
<dbReference type="InterPro" id="IPR046373">
    <property type="entry name" value="Acyl-CoA_Oxase/DH_mid-dom_sf"/>
</dbReference>
<dbReference type="Gene3D" id="1.20.140.10">
    <property type="entry name" value="Butyryl-CoA Dehydrogenase, subunit A, domain 3"/>
    <property type="match status" value="1"/>
</dbReference>
<accession>A0ABS2P7B8</accession>
<reference evidence="6 7" key="1">
    <citation type="submission" date="2021-01" db="EMBL/GenBank/DDBJ databases">
        <title>Genomic Encyclopedia of Type Strains, Phase IV (KMG-IV): sequencing the most valuable type-strain genomes for metagenomic binning, comparative biology and taxonomic classification.</title>
        <authorList>
            <person name="Goeker M."/>
        </authorList>
    </citation>
    <scope>NUCLEOTIDE SEQUENCE [LARGE SCALE GENOMIC DNA]</scope>
    <source>
        <strain evidence="6 7">DSM 25540</strain>
    </source>
</reference>
<evidence type="ECO:0000256" key="1">
    <source>
        <dbReference type="ARBA" id="ARBA00022630"/>
    </source>
</evidence>
<dbReference type="InterPro" id="IPR004925">
    <property type="entry name" value="HpaB/PvcC/4-BUDH"/>
</dbReference>
<dbReference type="PIRSF" id="PIRSF000331">
    <property type="entry name" value="HpaA_HpaB"/>
    <property type="match status" value="1"/>
</dbReference>
<evidence type="ECO:0000259" key="5">
    <source>
        <dbReference type="Pfam" id="PF11794"/>
    </source>
</evidence>
<keyword evidence="7" id="KW-1185">Reference proteome</keyword>
<proteinExistence type="predicted"/>
<sequence>MVTVTGKEYLHRISKLKTEIWLEGSLLQGPVTEHPAFKAVLQSKAKLYDLVHEKQYEDILSAKDHQSNFSYEPMKTKEDLEKHRLATQVWANQNAGLLGRSPEYGNTIITTLANAKDYFAMEGSEYGERIERIHKEALEHDLTFTHTFVNPKARKRSSFFSEEEELPIAAKIVDETDEGIVIDGARLLATQGGITDEVIVLPAGFEKDSLFAFSIPSATPGLKFLARPSYATDSLYDEPYSSQFEEGDAIVVFDNVLVPWDRVFLYKSERLSQGLFFETGLEPALLFHASNRQIVKTEWLIGLAEEMVETLKISQFQHIQQKLAEMITALEAMRAFVYSSEAQAGVNEYGMMVPFAPPLKAAVSYYQTTYPRLVEIIQLIGASNFIAAPNEKDFQSPIAPLLERFIGGYDTSAKEKVQLLRLAKDLTMGDFGSRQTQFERYFYGDPVRLSTNLYNHYDTRPYRDRVKTFLETLRKNDNSQAPIN</sequence>
<organism evidence="6 7">
    <name type="scientific">Geomicrobium sediminis</name>
    <dbReference type="NCBI Taxonomy" id="1347788"/>
    <lineage>
        <taxon>Bacteria</taxon>
        <taxon>Bacillati</taxon>
        <taxon>Bacillota</taxon>
        <taxon>Bacilli</taxon>
        <taxon>Bacillales</taxon>
        <taxon>Geomicrobium</taxon>
    </lineage>
</organism>
<dbReference type="SUPFAM" id="SSF47203">
    <property type="entry name" value="Acyl-CoA dehydrogenase C-terminal domain-like"/>
    <property type="match status" value="1"/>
</dbReference>
<evidence type="ECO:0000313" key="6">
    <source>
        <dbReference type="EMBL" id="MBM7631199.1"/>
    </source>
</evidence>
<dbReference type="Gene3D" id="1.10.3140.10">
    <property type="entry name" value="4-hydroxybutyryl-coa dehydratase, domain 1"/>
    <property type="match status" value="1"/>
</dbReference>
<evidence type="ECO:0000256" key="3">
    <source>
        <dbReference type="ARBA" id="ARBA00023002"/>
    </source>
</evidence>
<dbReference type="EC" id="1.14.14.9" evidence="6"/>
<dbReference type="InterPro" id="IPR009100">
    <property type="entry name" value="AcylCoA_DH/oxidase_NM_dom_sf"/>
</dbReference>
<evidence type="ECO:0000259" key="4">
    <source>
        <dbReference type="Pfam" id="PF03241"/>
    </source>
</evidence>
<evidence type="ECO:0000256" key="2">
    <source>
        <dbReference type="ARBA" id="ARBA00022827"/>
    </source>
</evidence>
<gene>
    <name evidence="6" type="ORF">JOD17_000290</name>
</gene>
<dbReference type="PANTHER" id="PTHR36117:SF3">
    <property type="entry name" value="4-HYDROXYPHENYLACETATE 3-MONOOXYGENASE-RELATED"/>
    <property type="match status" value="1"/>
</dbReference>
<dbReference type="Pfam" id="PF03241">
    <property type="entry name" value="HpaB"/>
    <property type="match status" value="1"/>
</dbReference>
<dbReference type="PANTHER" id="PTHR36117">
    <property type="entry name" value="4-HYDROXYPHENYLACETATE 3-MONOOXYGENASE-RELATED"/>
    <property type="match status" value="1"/>
</dbReference>
<feature type="domain" description="HpaB/PvcC/4-BUDH N-terminal" evidence="5">
    <location>
        <begin position="5"/>
        <end position="265"/>
    </location>
</feature>
<dbReference type="RefSeq" id="WP_204695376.1">
    <property type="nucleotide sequence ID" value="NZ_JAFBEC010000001.1"/>
</dbReference>
<keyword evidence="3 6" id="KW-0560">Oxidoreductase</keyword>
<dbReference type="Gene3D" id="2.40.110.10">
    <property type="entry name" value="Butyryl-CoA Dehydrogenase, subunit A, domain 2"/>
    <property type="match status" value="1"/>
</dbReference>
<keyword evidence="2" id="KW-0274">FAD</keyword>
<dbReference type="Proteomes" id="UP000741863">
    <property type="component" value="Unassembled WGS sequence"/>
</dbReference>
<keyword evidence="1" id="KW-0285">Flavoprotein</keyword>
<dbReference type="EMBL" id="JAFBEC010000001">
    <property type="protein sequence ID" value="MBM7631199.1"/>
    <property type="molecule type" value="Genomic_DNA"/>
</dbReference>
<feature type="domain" description="HpaB/PvcC/4-BUDH C-terminal" evidence="4">
    <location>
        <begin position="274"/>
        <end position="470"/>
    </location>
</feature>
<name>A0ABS2P7B8_9BACL</name>
<protein>
    <submittedName>
        <fullName evidence="6">4-hydroxyphenylacetate 3-monooxygenase</fullName>
        <ecNumber evidence="6">1.14.14.9</ecNumber>
    </submittedName>
</protein>
<dbReference type="GO" id="GO:0052881">
    <property type="term" value="F:4-hydroxyphenylacetate 3-monooxygenase activity"/>
    <property type="evidence" value="ECO:0007669"/>
    <property type="project" value="UniProtKB-EC"/>
</dbReference>
<dbReference type="SUPFAM" id="SSF56645">
    <property type="entry name" value="Acyl-CoA dehydrogenase NM domain-like"/>
    <property type="match status" value="1"/>
</dbReference>
<dbReference type="InterPro" id="IPR024719">
    <property type="entry name" value="HpaB/PvcC/4-BUDH_C"/>
</dbReference>
<evidence type="ECO:0000313" key="7">
    <source>
        <dbReference type="Proteomes" id="UP000741863"/>
    </source>
</evidence>
<dbReference type="Pfam" id="PF11794">
    <property type="entry name" value="HpaB_N"/>
    <property type="match status" value="1"/>
</dbReference>
<dbReference type="InterPro" id="IPR036250">
    <property type="entry name" value="AcylCo_DH-like_C"/>
</dbReference>
<dbReference type="InterPro" id="IPR024674">
    <property type="entry name" value="HpaB/PvcC/4-BUDH_N"/>
</dbReference>